<gene>
    <name evidence="5" type="primary">Myca</name>
    <name evidence="5" type="ORF">G6Z76_0003196</name>
</gene>
<dbReference type="SUPFAM" id="SSF47459">
    <property type="entry name" value="HLH, helix-loop-helix DNA-binding domain"/>
    <property type="match status" value="1"/>
</dbReference>
<keyword evidence="1" id="KW-0238">DNA-binding</keyword>
<dbReference type="InterPro" id="IPR036638">
    <property type="entry name" value="HLH_DNA-bd_sf"/>
</dbReference>
<dbReference type="InterPro" id="IPR011598">
    <property type="entry name" value="bHLH_dom"/>
</dbReference>
<feature type="compositionally biased region" description="Low complexity" evidence="3">
    <location>
        <begin position="82"/>
        <end position="92"/>
    </location>
</feature>
<evidence type="ECO:0000313" key="5">
    <source>
        <dbReference type="EMBL" id="KAG5329776.1"/>
    </source>
</evidence>
<dbReference type="Gene3D" id="4.10.280.10">
    <property type="entry name" value="Helix-loop-helix DNA-binding domain"/>
    <property type="match status" value="1"/>
</dbReference>
<comment type="caution">
    <text evidence="5">The sequence shown here is derived from an EMBL/GenBank/DDBJ whole genome shotgun (WGS) entry which is preliminary data.</text>
</comment>
<feature type="compositionally biased region" description="Polar residues" evidence="3">
    <location>
        <begin position="334"/>
        <end position="358"/>
    </location>
</feature>
<feature type="compositionally biased region" description="Basic residues" evidence="3">
    <location>
        <begin position="597"/>
        <end position="612"/>
    </location>
</feature>
<dbReference type="InterPro" id="IPR050433">
    <property type="entry name" value="Myc_transcription_factors"/>
</dbReference>
<evidence type="ECO:0000256" key="3">
    <source>
        <dbReference type="SAM" id="MobiDB-lite"/>
    </source>
</evidence>
<dbReference type="FunFam" id="4.10.280.10:FF:000019">
    <property type="entry name" value="Myc proto-oncogene protein"/>
    <property type="match status" value="1"/>
</dbReference>
<feature type="compositionally biased region" description="Polar residues" evidence="3">
    <location>
        <begin position="318"/>
        <end position="328"/>
    </location>
</feature>
<feature type="non-terminal residue" evidence="5">
    <location>
        <position position="1"/>
    </location>
</feature>
<protein>
    <submittedName>
        <fullName evidence="5">MYCA regulator</fullName>
    </submittedName>
</protein>
<feature type="domain" description="BHLH" evidence="4">
    <location>
        <begin position="658"/>
        <end position="710"/>
    </location>
</feature>
<name>A0A836JXN4_9HYME</name>
<feature type="region of interest" description="Disordered" evidence="3">
    <location>
        <begin position="318"/>
        <end position="358"/>
    </location>
</feature>
<dbReference type="SMART" id="SM00353">
    <property type="entry name" value="HLH"/>
    <property type="match status" value="1"/>
</dbReference>
<dbReference type="EMBL" id="JAANIC010006010">
    <property type="protein sequence ID" value="KAG5329776.1"/>
    <property type="molecule type" value="Genomic_DNA"/>
</dbReference>
<sequence length="747" mass="87151">METTMLLPIVPTVVTKVHDDKDFADVNFYHQLFRKQLRDRLNDQQELHERLQTLLELTRKQKQHQQHQQQLYQQLQLLLSPNDYNRNNYRNNVSQHQQRLQRSTTNTIEEKRTKNQLQPQIQPKPEPKYEPEPNLEPQLNPQPTLHPDPADLPLVEEDDSKPVSLIDVLKNVKLDDVKLDLLKNLIEKLESKFELSEPKLSQLHQNLKSIDFDSLPISKSIYSQYEENCSQKNELLNLEDSDSGNESLPLPQKTIDFEDQQFKNYSMARKIKLLKRQVFMNKRSPYAILKPVKRFRDFIEVYNASFSTIRTKIKNSKNLQCSPVPSKSSEADSLMSSNSLEADSSIPSNCSETDSSVLSKSSKTDNYLHYMSDEEENYLTRCKNKAAKAFKMSEEEYLKEWHSWKHTDSFQTDSDEDEATDSRIAVKEEQQVSFQHQLNMSQMMEQFSVRMSPSLLKPLSSRTSCTLPGASHIPSEASTSLEILPSPIKNPLNNEDNQRITRRKHEEIQQQMAYNIRKSTLIDHCYHQTNVSENLQVFKEELETEESEDEEAIIDVVSIKTGKKQLSFAKQIARFDPESQRKEKVEDSDEDEPPVSRRPRGRPPGSSKRRINRSGPAPKRARIQHIHPSQQPESFTTPYQCQNSVRQCALRDSFEDTERRRLHNNMERQRRINMKESYEQLRMQVPAVANNDRASKVSILKQGAACIKSLTEKDNSLKSDIKQLKEHNQMLKRKLQHLQHKQIFYNK</sequence>
<evidence type="ECO:0000256" key="1">
    <source>
        <dbReference type="ARBA" id="ARBA00023125"/>
    </source>
</evidence>
<dbReference type="AlphaFoldDB" id="A0A836JXN4"/>
<feature type="coiled-coil region" evidence="2">
    <location>
        <begin position="707"/>
        <end position="741"/>
    </location>
</feature>
<evidence type="ECO:0000259" key="4">
    <source>
        <dbReference type="PROSITE" id="PS50888"/>
    </source>
</evidence>
<organism evidence="5 6">
    <name type="scientific">Acromyrmex charruanus</name>
    <dbReference type="NCBI Taxonomy" id="2715315"/>
    <lineage>
        <taxon>Eukaryota</taxon>
        <taxon>Metazoa</taxon>
        <taxon>Ecdysozoa</taxon>
        <taxon>Arthropoda</taxon>
        <taxon>Hexapoda</taxon>
        <taxon>Insecta</taxon>
        <taxon>Pterygota</taxon>
        <taxon>Neoptera</taxon>
        <taxon>Endopterygota</taxon>
        <taxon>Hymenoptera</taxon>
        <taxon>Apocrita</taxon>
        <taxon>Aculeata</taxon>
        <taxon>Formicoidea</taxon>
        <taxon>Formicidae</taxon>
        <taxon>Myrmicinae</taxon>
        <taxon>Acromyrmex</taxon>
    </lineage>
</organism>
<feature type="coiled-coil region" evidence="2">
    <location>
        <begin position="34"/>
        <end position="61"/>
    </location>
</feature>
<feature type="region of interest" description="Disordered" evidence="3">
    <location>
        <begin position="82"/>
        <end position="156"/>
    </location>
</feature>
<evidence type="ECO:0000313" key="6">
    <source>
        <dbReference type="Proteomes" id="UP000669903"/>
    </source>
</evidence>
<reference evidence="5" key="1">
    <citation type="submission" date="2020-03" db="EMBL/GenBank/DDBJ databases">
        <title>Relaxed selection underlies rapid genomic changes in the transitions from sociality to social parasitism in ants.</title>
        <authorList>
            <person name="Bi X."/>
        </authorList>
    </citation>
    <scope>NUCLEOTIDE SEQUENCE</scope>
    <source>
        <strain evidence="5">BGI-DK2014a</strain>
        <tissue evidence="5">Whole body</tissue>
    </source>
</reference>
<dbReference type="GO" id="GO:0046983">
    <property type="term" value="F:protein dimerization activity"/>
    <property type="evidence" value="ECO:0007669"/>
    <property type="project" value="InterPro"/>
</dbReference>
<feature type="non-terminal residue" evidence="5">
    <location>
        <position position="747"/>
    </location>
</feature>
<feature type="compositionally biased region" description="Polar residues" evidence="3">
    <location>
        <begin position="93"/>
        <end position="107"/>
    </location>
</feature>
<feature type="compositionally biased region" description="Basic and acidic residues" evidence="3">
    <location>
        <begin position="574"/>
        <end position="585"/>
    </location>
</feature>
<feature type="region of interest" description="Disordered" evidence="3">
    <location>
        <begin position="574"/>
        <end position="639"/>
    </location>
</feature>
<dbReference type="Pfam" id="PF00010">
    <property type="entry name" value="HLH"/>
    <property type="match status" value="1"/>
</dbReference>
<dbReference type="CDD" id="cd11400">
    <property type="entry name" value="bHLHzip_Myc"/>
    <property type="match status" value="1"/>
</dbReference>
<accession>A0A836JXN4</accession>
<dbReference type="GO" id="GO:0003677">
    <property type="term" value="F:DNA binding"/>
    <property type="evidence" value="ECO:0007669"/>
    <property type="project" value="UniProtKB-KW"/>
</dbReference>
<evidence type="ECO:0000256" key="2">
    <source>
        <dbReference type="SAM" id="Coils"/>
    </source>
</evidence>
<dbReference type="PROSITE" id="PS50888">
    <property type="entry name" value="BHLH"/>
    <property type="match status" value="1"/>
</dbReference>
<keyword evidence="6" id="KW-1185">Reference proteome</keyword>
<dbReference type="Proteomes" id="UP000669903">
    <property type="component" value="Unassembled WGS sequence"/>
</dbReference>
<proteinExistence type="predicted"/>
<feature type="compositionally biased region" description="Polar residues" evidence="3">
    <location>
        <begin position="627"/>
        <end position="639"/>
    </location>
</feature>
<dbReference type="PANTHER" id="PTHR45851">
    <property type="entry name" value="MYC PROTO-ONCOGENE"/>
    <property type="match status" value="1"/>
</dbReference>
<keyword evidence="2" id="KW-0175">Coiled coil</keyword>